<dbReference type="STRING" id="4081.A0A3Q7H2J3"/>
<comment type="similarity">
    <text evidence="5 19">Belongs to the universal ribosomal protein uS9 family.</text>
</comment>
<dbReference type="InterPro" id="IPR045840">
    <property type="entry name" value="Ariadne"/>
</dbReference>
<feature type="compositionally biased region" description="Acidic residues" evidence="20">
    <location>
        <begin position="232"/>
        <end position="249"/>
    </location>
</feature>
<protein>
    <recommendedName>
        <fullName evidence="16">Small ribosomal subunit protein uS9c</fullName>
        <ecNumber evidence="7">2.3.2.31</ecNumber>
    </recommendedName>
    <alternativeName>
        <fullName evidence="17">30S ribosomal protein S9, chloroplastic</fullName>
    </alternativeName>
</protein>
<keyword evidence="13" id="KW-0862">Zinc</keyword>
<dbReference type="Pfam" id="PF21235">
    <property type="entry name" value="UBA_ARI1"/>
    <property type="match status" value="1"/>
</dbReference>
<keyword evidence="10" id="KW-0677">Repeat</keyword>
<dbReference type="GO" id="GO:0016567">
    <property type="term" value="P:protein ubiquitination"/>
    <property type="evidence" value="ECO:0007669"/>
    <property type="project" value="UniProtKB-UniPathway"/>
</dbReference>
<evidence type="ECO:0000259" key="21">
    <source>
        <dbReference type="PROSITE" id="PS50089"/>
    </source>
</evidence>
<accession>A0A3Q7H2J3</accession>
<dbReference type="InterPro" id="IPR013083">
    <property type="entry name" value="Znf_RING/FYVE/PHD"/>
</dbReference>
<evidence type="ECO:0000313" key="24">
    <source>
        <dbReference type="Proteomes" id="UP000004994"/>
    </source>
</evidence>
<dbReference type="InterPro" id="IPR020568">
    <property type="entry name" value="Ribosomal_Su5_D2-typ_SF"/>
</dbReference>
<dbReference type="Gene3D" id="1.20.120.1750">
    <property type="match status" value="1"/>
</dbReference>
<dbReference type="PROSITE" id="PS00360">
    <property type="entry name" value="RIBOSOMAL_S9"/>
    <property type="match status" value="1"/>
</dbReference>
<keyword evidence="12" id="KW-0833">Ubl conjugation pathway</keyword>
<keyword evidence="8" id="KW-0808">Transferase</keyword>
<evidence type="ECO:0000256" key="18">
    <source>
        <dbReference type="PROSITE-ProRule" id="PRU00175"/>
    </source>
</evidence>
<keyword evidence="14 19" id="KW-0689">Ribosomal protein</keyword>
<keyword evidence="9" id="KW-0479">Metal-binding</keyword>
<dbReference type="SUPFAM" id="SSF57850">
    <property type="entry name" value="RING/U-box"/>
    <property type="match status" value="3"/>
</dbReference>
<evidence type="ECO:0000256" key="16">
    <source>
        <dbReference type="ARBA" id="ARBA00035152"/>
    </source>
</evidence>
<dbReference type="InParanoid" id="A0A3Q7H2J3"/>
<dbReference type="GO" id="GO:0061630">
    <property type="term" value="F:ubiquitin protein ligase activity"/>
    <property type="evidence" value="ECO:0000318"/>
    <property type="project" value="GO_Central"/>
</dbReference>
<dbReference type="GO" id="GO:0003735">
    <property type="term" value="F:structural constituent of ribosome"/>
    <property type="evidence" value="ECO:0007669"/>
    <property type="project" value="InterPro"/>
</dbReference>
<proteinExistence type="inferred from homology"/>
<dbReference type="CDD" id="cd16773">
    <property type="entry name" value="RING-HC_RBR_TRIAD1"/>
    <property type="match status" value="1"/>
</dbReference>
<dbReference type="AlphaFoldDB" id="A0A3Q7H2J3"/>
<comment type="catalytic activity">
    <reaction evidence="1">
        <text>[E2 ubiquitin-conjugating enzyme]-S-ubiquitinyl-L-cysteine + [acceptor protein]-L-lysine = [E2 ubiquitin-conjugating enzyme]-L-cysteine + [acceptor protein]-N(6)-ubiquitinyl-L-lysine.</text>
        <dbReference type="EC" id="2.3.2.31"/>
    </reaction>
</comment>
<dbReference type="PROSITE" id="PS50089">
    <property type="entry name" value="ZF_RING_2"/>
    <property type="match status" value="1"/>
</dbReference>
<dbReference type="PROSITE" id="PS51873">
    <property type="entry name" value="TRIAD"/>
    <property type="match status" value="1"/>
</dbReference>
<comment type="similarity">
    <text evidence="6">Belongs to the RBR family. Ariadne subfamily.</text>
</comment>
<evidence type="ECO:0000256" key="15">
    <source>
        <dbReference type="ARBA" id="ARBA00023274"/>
    </source>
</evidence>
<keyword evidence="15 19" id="KW-0687">Ribonucleoprotein</keyword>
<dbReference type="FunFam" id="3.30.230.10:FF:000001">
    <property type="entry name" value="30S ribosomal protein S9"/>
    <property type="match status" value="1"/>
</dbReference>
<evidence type="ECO:0000256" key="2">
    <source>
        <dbReference type="ARBA" id="ARBA00001947"/>
    </source>
</evidence>
<evidence type="ECO:0000256" key="9">
    <source>
        <dbReference type="ARBA" id="ARBA00022723"/>
    </source>
</evidence>
<dbReference type="EC" id="2.3.2.31" evidence="7"/>
<dbReference type="GO" id="GO:0006511">
    <property type="term" value="P:ubiquitin-dependent protein catabolic process"/>
    <property type="evidence" value="ECO:0000318"/>
    <property type="project" value="GO_Central"/>
</dbReference>
<organism evidence="23">
    <name type="scientific">Solanum lycopersicum</name>
    <name type="common">Tomato</name>
    <name type="synonym">Lycopersicon esculentum</name>
    <dbReference type="NCBI Taxonomy" id="4081"/>
    <lineage>
        <taxon>Eukaryota</taxon>
        <taxon>Viridiplantae</taxon>
        <taxon>Streptophyta</taxon>
        <taxon>Embryophyta</taxon>
        <taxon>Tracheophyta</taxon>
        <taxon>Spermatophyta</taxon>
        <taxon>Magnoliopsida</taxon>
        <taxon>eudicotyledons</taxon>
        <taxon>Gunneridae</taxon>
        <taxon>Pentapetalae</taxon>
        <taxon>asterids</taxon>
        <taxon>lamiids</taxon>
        <taxon>Solanales</taxon>
        <taxon>Solanaceae</taxon>
        <taxon>Solanoideae</taxon>
        <taxon>Solaneae</taxon>
        <taxon>Solanum</taxon>
        <taxon>Solanum subgen. Lycopersicon</taxon>
    </lineage>
</organism>
<feature type="domain" description="RING-type" evidence="22">
    <location>
        <begin position="334"/>
        <end position="548"/>
    </location>
</feature>
<dbReference type="Proteomes" id="UP000004994">
    <property type="component" value="Chromosome 4"/>
</dbReference>
<evidence type="ECO:0000256" key="5">
    <source>
        <dbReference type="ARBA" id="ARBA00005251"/>
    </source>
</evidence>
<keyword evidence="11 18" id="KW-0863">Zinc-finger</keyword>
<comment type="function">
    <text evidence="3">Might act as an E3 ubiquitin-protein ligase, or as part of E3 complex, which accepts ubiquitin from specific E2 ubiquitin-conjugating enzymes and then transfers it to substrates.</text>
</comment>
<dbReference type="InterPro" id="IPR048962">
    <property type="entry name" value="ARIH1-like_UBL"/>
</dbReference>
<dbReference type="SUPFAM" id="SSF54211">
    <property type="entry name" value="Ribosomal protein S5 domain 2-like"/>
    <property type="match status" value="1"/>
</dbReference>
<dbReference type="Pfam" id="PF19422">
    <property type="entry name" value="Ariadne"/>
    <property type="match status" value="1"/>
</dbReference>
<dbReference type="InterPro" id="IPR020574">
    <property type="entry name" value="Ribosomal_uS9_CS"/>
</dbReference>
<comment type="pathway">
    <text evidence="4">Protein modification; protein ubiquitination.</text>
</comment>
<dbReference type="GO" id="GO:0000151">
    <property type="term" value="C:ubiquitin ligase complex"/>
    <property type="evidence" value="ECO:0000318"/>
    <property type="project" value="GO_Central"/>
</dbReference>
<evidence type="ECO:0000256" key="4">
    <source>
        <dbReference type="ARBA" id="ARBA00004906"/>
    </source>
</evidence>
<dbReference type="GO" id="GO:0006412">
    <property type="term" value="P:translation"/>
    <property type="evidence" value="ECO:0007669"/>
    <property type="project" value="InterPro"/>
</dbReference>
<dbReference type="GO" id="GO:0015935">
    <property type="term" value="C:small ribosomal subunit"/>
    <property type="evidence" value="ECO:0007669"/>
    <property type="project" value="UniProtKB-ARBA"/>
</dbReference>
<dbReference type="Pfam" id="PF01485">
    <property type="entry name" value="IBR"/>
    <property type="match status" value="2"/>
</dbReference>
<dbReference type="Gramene" id="Solyc04g079780.3.1">
    <property type="protein sequence ID" value="Solyc04g079780.3.1"/>
    <property type="gene ID" value="Solyc04g079780.3"/>
</dbReference>
<dbReference type="Pfam" id="PF00380">
    <property type="entry name" value="Ribosomal_S9"/>
    <property type="match status" value="1"/>
</dbReference>
<feature type="region of interest" description="Disordered" evidence="20">
    <location>
        <begin position="232"/>
        <end position="252"/>
    </location>
</feature>
<dbReference type="EnsemblPlants" id="Solyc04g079780.3.1">
    <property type="protein sequence ID" value="Solyc04g079780.3.1"/>
    <property type="gene ID" value="Solyc04g079780.3"/>
</dbReference>
<comment type="cofactor">
    <cofactor evidence="2">
        <name>Zn(2+)</name>
        <dbReference type="ChEBI" id="CHEBI:29105"/>
    </cofactor>
</comment>
<dbReference type="InterPro" id="IPR014721">
    <property type="entry name" value="Ribsml_uS5_D2-typ_fold_subgr"/>
</dbReference>
<dbReference type="InterPro" id="IPR001841">
    <property type="entry name" value="Znf_RING"/>
</dbReference>
<dbReference type="GO" id="GO:0031624">
    <property type="term" value="F:ubiquitin conjugating enzyme binding"/>
    <property type="evidence" value="ECO:0000318"/>
    <property type="project" value="GO_Central"/>
</dbReference>
<evidence type="ECO:0000256" key="19">
    <source>
        <dbReference type="RuleBase" id="RU003815"/>
    </source>
</evidence>
<evidence type="ECO:0000256" key="13">
    <source>
        <dbReference type="ARBA" id="ARBA00022833"/>
    </source>
</evidence>
<dbReference type="GO" id="GO:0005737">
    <property type="term" value="C:cytoplasm"/>
    <property type="evidence" value="ECO:0000318"/>
    <property type="project" value="GO_Central"/>
</dbReference>
<keyword evidence="24" id="KW-1185">Reference proteome</keyword>
<evidence type="ECO:0000256" key="8">
    <source>
        <dbReference type="ARBA" id="ARBA00022679"/>
    </source>
</evidence>
<dbReference type="InterPro" id="IPR044066">
    <property type="entry name" value="TRIAD_supradom"/>
</dbReference>
<dbReference type="Gene3D" id="3.30.230.10">
    <property type="match status" value="1"/>
</dbReference>
<evidence type="ECO:0000256" key="20">
    <source>
        <dbReference type="SAM" id="MobiDB-lite"/>
    </source>
</evidence>
<dbReference type="InterPro" id="IPR023035">
    <property type="entry name" value="Ribosomal_uS9_bac/plastid"/>
</dbReference>
<evidence type="ECO:0000256" key="11">
    <source>
        <dbReference type="ARBA" id="ARBA00022771"/>
    </source>
</evidence>
<dbReference type="Pfam" id="PF00097">
    <property type="entry name" value="zf-C3HC4"/>
    <property type="match status" value="1"/>
</dbReference>
<dbReference type="PaxDb" id="4081-Solyc04g079780.2.1"/>
<dbReference type="InterPro" id="IPR031127">
    <property type="entry name" value="E3_UB_ligase_RBR"/>
</dbReference>
<evidence type="ECO:0000313" key="23">
    <source>
        <dbReference type="EnsemblPlants" id="Solyc04g079780.3.1"/>
    </source>
</evidence>
<dbReference type="InterPro" id="IPR002867">
    <property type="entry name" value="IBR_dom"/>
</dbReference>
<dbReference type="UniPathway" id="UPA00143"/>
<evidence type="ECO:0000256" key="17">
    <source>
        <dbReference type="ARBA" id="ARBA00035437"/>
    </source>
</evidence>
<dbReference type="OMA" id="DSVEDYW"/>
<dbReference type="InterPro" id="IPR000754">
    <property type="entry name" value="Ribosomal_uS9"/>
</dbReference>
<evidence type="ECO:0000259" key="22">
    <source>
        <dbReference type="PROSITE" id="PS51873"/>
    </source>
</evidence>
<dbReference type="Gene3D" id="3.30.40.10">
    <property type="entry name" value="Zinc/RING finger domain, C3HC4 (zinc finger)"/>
    <property type="match status" value="1"/>
</dbReference>
<dbReference type="InterPro" id="IPR018957">
    <property type="entry name" value="Znf_C3HC4_RING-type"/>
</dbReference>
<dbReference type="CDD" id="cd22586">
    <property type="entry name" value="Rcat_RBR_ARI1-like"/>
    <property type="match status" value="1"/>
</dbReference>
<reference evidence="23" key="1">
    <citation type="journal article" date="2012" name="Nature">
        <title>The tomato genome sequence provides insights into fleshy fruit evolution.</title>
        <authorList>
            <consortium name="Tomato Genome Consortium"/>
        </authorList>
    </citation>
    <scope>NUCLEOTIDE SEQUENCE [LARGE SCALE GENOMIC DNA]</scope>
    <source>
        <strain evidence="23">cv. Heinz 1706</strain>
    </source>
</reference>
<evidence type="ECO:0000256" key="7">
    <source>
        <dbReference type="ARBA" id="ARBA00012251"/>
    </source>
</evidence>
<reference evidence="23" key="2">
    <citation type="submission" date="2019-01" db="UniProtKB">
        <authorList>
            <consortium name="EnsemblPlants"/>
        </authorList>
    </citation>
    <scope>IDENTIFICATION</scope>
    <source>
        <strain evidence="23">cv. Heinz 1706</strain>
    </source>
</reference>
<dbReference type="HAMAP" id="MF_00532_B">
    <property type="entry name" value="Ribosomal_uS9_B"/>
    <property type="match status" value="1"/>
</dbReference>
<evidence type="ECO:0000256" key="12">
    <source>
        <dbReference type="ARBA" id="ARBA00022786"/>
    </source>
</evidence>
<evidence type="ECO:0000256" key="6">
    <source>
        <dbReference type="ARBA" id="ARBA00005884"/>
    </source>
</evidence>
<evidence type="ECO:0000256" key="3">
    <source>
        <dbReference type="ARBA" id="ARBA00003976"/>
    </source>
</evidence>
<name>A0A3Q7H2J3_SOLLC</name>
<dbReference type="NCBIfam" id="NF001099">
    <property type="entry name" value="PRK00132.1"/>
    <property type="match status" value="1"/>
</dbReference>
<evidence type="ECO:0000256" key="10">
    <source>
        <dbReference type="ARBA" id="ARBA00022737"/>
    </source>
</evidence>
<sequence length="739" mass="84355">MAISVASLASSFASLSFSSQISQKPYAVSLAHSKQFSFSLASKISTLVVSASVAEAPETEELETRENLLKLVKSRLPGGFAAQPIFGTGRRKSASARVVLQEGSGKIIINYRDAKEYLQGNPLWIQYVKTPLATLGYEASYDIFVKVEGGGLSGQAQAISLGIARALLKVSESHRKPLREEGLLTRDARVVERKKVGLKKARKRPQFSKLQVGTYSLWQHLVESDEDYYNGEYEDDYDRDPEPESDDDLSCGKAPSCRVIKKESLLAAQKEDLQRVVDLLSLKEHHARTLLIHYQWDVDKVFAIFVERGKERLFVEAGITLEEKNENPSSDPSTEYTCEICFEDFPDEQTTLMECNHRFCNDCWTEYFVVKINDGKSRRVTCMAQKCKAICDEGKIRDLVTAKDPNLAEKFDRFILESYIEDNKRVKWCPSVPHCGNAIRVEDDEYCEVECACGQQFCFNCLCELHSPCSCVMWDLWLKKCDDEAPTVNWLSEKTKHCPKCHKIVEKDGGCNLVQCICGQPFCWLCGEATGFEHTWNSIAGHTCGRYKENHLKSEEDSVEDYWRLTHYYSRYKAHIGSLKIEASESKQKILDKVHSLESKEFQLKDFSWAMSGFYRLALSRRVLACSYPFAYYYFGALFANEITKEEREIKQNLFEDQQQQLETNIERLSMFLEEPFGSYAEDKLVETRMKIITLSTVTDDLCKNLYECIDNDLLVPLQQATHTIVRYRSNGVEKASEL</sequence>
<dbReference type="PANTHER" id="PTHR11685">
    <property type="entry name" value="RBR FAMILY RING FINGER AND IBR DOMAIN-CONTAINING"/>
    <property type="match status" value="1"/>
</dbReference>
<dbReference type="FunFam" id="3.30.40.10:FF:000019">
    <property type="entry name" value="RBR-type E3 ubiquitin transferase"/>
    <property type="match status" value="1"/>
</dbReference>
<dbReference type="CDD" id="cd20346">
    <property type="entry name" value="BRcat_RBR_ANKIB1"/>
    <property type="match status" value="1"/>
</dbReference>
<evidence type="ECO:0000256" key="1">
    <source>
        <dbReference type="ARBA" id="ARBA00001798"/>
    </source>
</evidence>
<evidence type="ECO:0000256" key="14">
    <source>
        <dbReference type="ARBA" id="ARBA00022980"/>
    </source>
</evidence>
<dbReference type="GO" id="GO:0008270">
    <property type="term" value="F:zinc ion binding"/>
    <property type="evidence" value="ECO:0007669"/>
    <property type="project" value="UniProtKB-KW"/>
</dbReference>
<dbReference type="SMART" id="SM00647">
    <property type="entry name" value="IBR"/>
    <property type="match status" value="2"/>
</dbReference>
<feature type="domain" description="RING-type" evidence="21">
    <location>
        <begin position="338"/>
        <end position="386"/>
    </location>
</feature>